<comment type="caution">
    <text evidence="2">The sequence shown here is derived from an EMBL/GenBank/DDBJ whole genome shotgun (WGS) entry which is preliminary data.</text>
</comment>
<protein>
    <submittedName>
        <fullName evidence="2">Uncharacterized protein</fullName>
    </submittedName>
</protein>
<accession>A0A8S1CKQ7</accession>
<evidence type="ECO:0000313" key="3">
    <source>
        <dbReference type="Proteomes" id="UP000494165"/>
    </source>
</evidence>
<dbReference type="EMBL" id="CADEPI010000056">
    <property type="protein sequence ID" value="CAB3370869.1"/>
    <property type="molecule type" value="Genomic_DNA"/>
</dbReference>
<feature type="transmembrane region" description="Helical" evidence="1">
    <location>
        <begin position="30"/>
        <end position="50"/>
    </location>
</feature>
<keyword evidence="3" id="KW-1185">Reference proteome</keyword>
<name>A0A8S1CKQ7_9INSE</name>
<dbReference type="Proteomes" id="UP000494165">
    <property type="component" value="Unassembled WGS sequence"/>
</dbReference>
<gene>
    <name evidence="2" type="ORF">CLODIP_2_CD08263</name>
</gene>
<sequence length="114" mass="12279">MPLSQSKDMHSVHLSCSARMCFCQGSADDLQGGALVTFTVCAGGMLLLLYRGARRVVFGAPVVSSDEVSSNSIAVWVIRRGMWSPETADYLANYMIIAMDASDARENRSAEVVA</sequence>
<evidence type="ECO:0000256" key="1">
    <source>
        <dbReference type="SAM" id="Phobius"/>
    </source>
</evidence>
<keyword evidence="1" id="KW-1133">Transmembrane helix</keyword>
<proteinExistence type="predicted"/>
<organism evidence="2 3">
    <name type="scientific">Cloeon dipterum</name>
    <dbReference type="NCBI Taxonomy" id="197152"/>
    <lineage>
        <taxon>Eukaryota</taxon>
        <taxon>Metazoa</taxon>
        <taxon>Ecdysozoa</taxon>
        <taxon>Arthropoda</taxon>
        <taxon>Hexapoda</taxon>
        <taxon>Insecta</taxon>
        <taxon>Pterygota</taxon>
        <taxon>Palaeoptera</taxon>
        <taxon>Ephemeroptera</taxon>
        <taxon>Pisciforma</taxon>
        <taxon>Baetidae</taxon>
        <taxon>Cloeon</taxon>
    </lineage>
</organism>
<reference evidence="2 3" key="1">
    <citation type="submission" date="2020-04" db="EMBL/GenBank/DDBJ databases">
        <authorList>
            <person name="Alioto T."/>
            <person name="Alioto T."/>
            <person name="Gomez Garrido J."/>
        </authorList>
    </citation>
    <scope>NUCLEOTIDE SEQUENCE [LARGE SCALE GENOMIC DNA]</scope>
</reference>
<keyword evidence="1" id="KW-0812">Transmembrane</keyword>
<keyword evidence="1" id="KW-0472">Membrane</keyword>
<evidence type="ECO:0000313" key="2">
    <source>
        <dbReference type="EMBL" id="CAB3370869.1"/>
    </source>
</evidence>
<dbReference type="AlphaFoldDB" id="A0A8S1CKQ7"/>